<dbReference type="EMBL" id="JAHLJV010000025">
    <property type="protein sequence ID" value="KAK1593403.1"/>
    <property type="molecule type" value="Genomic_DNA"/>
</dbReference>
<keyword evidence="3" id="KW-1185">Reference proteome</keyword>
<comment type="caution">
    <text evidence="2">The sequence shown here is derived from an EMBL/GenBank/DDBJ whole genome shotgun (WGS) entry which is preliminary data.</text>
</comment>
<feature type="signal peptide" evidence="1">
    <location>
        <begin position="1"/>
        <end position="19"/>
    </location>
</feature>
<sequence length="100" mass="10448">MYAKSVYIAVASLLAVSSANPLIKRQGIVPQCDTTVDWAAVGGKCATGICTVGGLTGRVQCPKDFPAPGGDATEFALNQQSCNGLEDGRQCTFHYTCCTQ</sequence>
<gene>
    <name evidence="2" type="ORF">LY79DRAFT_178393</name>
</gene>
<accession>A0AAD8V5I1</accession>
<organism evidence="2 3">
    <name type="scientific">Colletotrichum navitas</name>
    <dbReference type="NCBI Taxonomy" id="681940"/>
    <lineage>
        <taxon>Eukaryota</taxon>
        <taxon>Fungi</taxon>
        <taxon>Dikarya</taxon>
        <taxon>Ascomycota</taxon>
        <taxon>Pezizomycotina</taxon>
        <taxon>Sordariomycetes</taxon>
        <taxon>Hypocreomycetidae</taxon>
        <taxon>Glomerellales</taxon>
        <taxon>Glomerellaceae</taxon>
        <taxon>Colletotrichum</taxon>
        <taxon>Colletotrichum graminicola species complex</taxon>
    </lineage>
</organism>
<evidence type="ECO:0000313" key="2">
    <source>
        <dbReference type="EMBL" id="KAK1593403.1"/>
    </source>
</evidence>
<proteinExistence type="predicted"/>
<reference evidence="2" key="1">
    <citation type="submission" date="2021-06" db="EMBL/GenBank/DDBJ databases">
        <title>Comparative genomics, transcriptomics and evolutionary studies reveal genomic signatures of adaptation to plant cell wall in hemibiotrophic fungi.</title>
        <authorList>
            <consortium name="DOE Joint Genome Institute"/>
            <person name="Baroncelli R."/>
            <person name="Diaz J.F."/>
            <person name="Benocci T."/>
            <person name="Peng M."/>
            <person name="Battaglia E."/>
            <person name="Haridas S."/>
            <person name="Andreopoulos W."/>
            <person name="Labutti K."/>
            <person name="Pangilinan J."/>
            <person name="Floch G.L."/>
            <person name="Makela M.R."/>
            <person name="Henrissat B."/>
            <person name="Grigoriev I.V."/>
            <person name="Crouch J.A."/>
            <person name="De Vries R.P."/>
            <person name="Sukno S.A."/>
            <person name="Thon M.R."/>
        </authorList>
    </citation>
    <scope>NUCLEOTIDE SEQUENCE</scope>
    <source>
        <strain evidence="2">CBS 125086</strain>
    </source>
</reference>
<dbReference type="AlphaFoldDB" id="A0AAD8V5I1"/>
<dbReference type="RefSeq" id="XP_060414696.1">
    <property type="nucleotide sequence ID" value="XM_060551281.1"/>
</dbReference>
<dbReference type="GeneID" id="85435521"/>
<protein>
    <submittedName>
        <fullName evidence="2">Uncharacterized protein</fullName>
    </submittedName>
</protein>
<feature type="chain" id="PRO_5041932072" evidence="1">
    <location>
        <begin position="20"/>
        <end position="100"/>
    </location>
</feature>
<dbReference type="Proteomes" id="UP001230504">
    <property type="component" value="Unassembled WGS sequence"/>
</dbReference>
<name>A0AAD8V5I1_9PEZI</name>
<evidence type="ECO:0000256" key="1">
    <source>
        <dbReference type="SAM" id="SignalP"/>
    </source>
</evidence>
<evidence type="ECO:0000313" key="3">
    <source>
        <dbReference type="Proteomes" id="UP001230504"/>
    </source>
</evidence>
<keyword evidence="1" id="KW-0732">Signal</keyword>